<protein>
    <submittedName>
        <fullName evidence="1">Uncharacterized protein</fullName>
    </submittedName>
</protein>
<keyword evidence="2" id="KW-1185">Reference proteome</keyword>
<proteinExistence type="predicted"/>
<dbReference type="GeneID" id="77946860"/>
<reference evidence="1 2" key="1">
    <citation type="submission" date="2020-03" db="EMBL/GenBank/DDBJ databases">
        <title>The Isolation and Genome Sequence of a Novel Cyanophage S-H34 from the Huanghai Sea, China.</title>
        <authorList>
            <person name="Jiang T."/>
        </authorList>
    </citation>
    <scope>NUCLEOTIDE SEQUENCE [LARGE SCALE GENOMIC DNA]</scope>
</reference>
<sequence length="65" mass="7402">MNFLNSILSYFRPKMTRFTVLYTCARGYNCFRSVEAADAAAAAARCEAITHNFGELREVREYVGQ</sequence>
<dbReference type="KEGG" id="vg:77946860"/>
<accession>A0A6G8R6F9</accession>
<name>A0A6G8R6F9_9CAUD</name>
<dbReference type="EMBL" id="MT162467">
    <property type="protein sequence ID" value="QIN96982.1"/>
    <property type="molecule type" value="Genomic_DNA"/>
</dbReference>
<dbReference type="RefSeq" id="YP_010670650.1">
    <property type="nucleotide sequence ID" value="NC_070965.1"/>
</dbReference>
<organism evidence="1 2">
    <name type="scientific">Synechococcus phage S-H34</name>
    <dbReference type="NCBI Taxonomy" id="2718942"/>
    <lineage>
        <taxon>Viruses</taxon>
        <taxon>Duplodnaviria</taxon>
        <taxon>Heunggongvirae</taxon>
        <taxon>Uroviricota</taxon>
        <taxon>Caudoviricetes</taxon>
        <taxon>Pantevenvirales</taxon>
        <taxon>Kyanoviridae</taxon>
        <taxon>Makaravirus</taxon>
        <taxon>Makaravirus thirtyfour</taxon>
    </lineage>
</organism>
<evidence type="ECO:0000313" key="2">
    <source>
        <dbReference type="Proteomes" id="UP000501900"/>
    </source>
</evidence>
<dbReference type="Proteomes" id="UP000501900">
    <property type="component" value="Genome"/>
</dbReference>
<evidence type="ECO:0000313" key="1">
    <source>
        <dbReference type="EMBL" id="QIN96982.1"/>
    </source>
</evidence>